<accession>A0ACD5GUH8</accession>
<gene>
    <name evidence="1" type="ORF">BH720_036700</name>
</gene>
<dbReference type="EMBL" id="CP182909">
    <property type="protein sequence ID" value="XPM64379.1"/>
    <property type="molecule type" value="Genomic_DNA"/>
</dbReference>
<organism evidence="1 2">
    <name type="scientific">Desertifilum tharense IPPAS B-1220</name>
    <dbReference type="NCBI Taxonomy" id="1781255"/>
    <lineage>
        <taxon>Bacteria</taxon>
        <taxon>Bacillati</taxon>
        <taxon>Cyanobacteriota</taxon>
        <taxon>Cyanophyceae</taxon>
        <taxon>Desertifilales</taxon>
        <taxon>Desertifilaceae</taxon>
        <taxon>Desertifilum</taxon>
    </lineage>
</organism>
<name>A0ACD5GUH8_9CYAN</name>
<reference evidence="1 2" key="1">
    <citation type="journal article" date="2016" name="Genome Announc.">
        <title>Draft Genome Sequence of the Thermotolerant Cyanobacterium Desertifilum sp. IPPAS B-1220.</title>
        <authorList>
            <person name="Mironov K.S."/>
            <person name="Sinetova M.A."/>
            <person name="Bolatkhan K."/>
            <person name="Zayadan B.K."/>
            <person name="Ustinova V.V."/>
            <person name="Kupriyanova E.V."/>
            <person name="Skrypnik A.N."/>
            <person name="Gogoleva N.E."/>
            <person name="Gogolev Y.V."/>
            <person name="Los D.A."/>
        </authorList>
    </citation>
    <scope>NUCLEOTIDE SEQUENCE [LARGE SCALE GENOMIC DNA]</scope>
    <source>
        <strain evidence="1 2">IPPAS B-1220</strain>
    </source>
</reference>
<dbReference type="Proteomes" id="UP000095472">
    <property type="component" value="Chromosome"/>
</dbReference>
<proteinExistence type="predicted"/>
<evidence type="ECO:0000313" key="1">
    <source>
        <dbReference type="EMBL" id="XPM64379.1"/>
    </source>
</evidence>
<keyword evidence="2" id="KW-1185">Reference proteome</keyword>
<protein>
    <submittedName>
        <fullName evidence="1">GAF domain-containing protein</fullName>
    </submittedName>
</protein>
<sequence>MVDEIRQRYPINPDDPTGTPRVLRTGQSEFYPHITDELLVQSARDEEHLRLLREVGFRSAMIVPMPARGKILGTLVFVAAESARQYDPEDLAFAEELGRHAALAVDNAQLYQKAQQAQQIAERLAHRTAILQQITAAFSQALTPKQVAEVVTQRAIAAMEAKAGLLTLLIDEGKALQVIQAVGYPESILNVWSSFPTNAPVPLAETARTQNPVFIGNRELFVERYPHLAESATITQHQAWACLPLSVEDRLLGVIGLSFSQAQTFDSEDRIFMLTLAQQCAQAIARTDLYEVEQRVAMPPKPQTGLRMSFWRWCPMNCDRP</sequence>
<evidence type="ECO:0000313" key="2">
    <source>
        <dbReference type="Proteomes" id="UP000095472"/>
    </source>
</evidence>